<evidence type="ECO:0000256" key="3">
    <source>
        <dbReference type="ARBA" id="ARBA00022806"/>
    </source>
</evidence>
<dbReference type="EC" id="3.6.4.13" evidence="1"/>
<dbReference type="InterPro" id="IPR014001">
    <property type="entry name" value="Helicase_ATP-bd"/>
</dbReference>
<evidence type="ECO:0000313" key="7">
    <source>
        <dbReference type="Proteomes" id="UP000675881"/>
    </source>
</evidence>
<dbReference type="Gene3D" id="3.40.50.300">
    <property type="entry name" value="P-loop containing nucleotide triphosphate hydrolases"/>
    <property type="match status" value="1"/>
</dbReference>
<dbReference type="GO" id="GO:0045943">
    <property type="term" value="P:positive regulation of transcription by RNA polymerase I"/>
    <property type="evidence" value="ECO:0007669"/>
    <property type="project" value="TreeGrafter"/>
</dbReference>
<comment type="catalytic activity">
    <reaction evidence="4">
        <text>ATP + H2O = ADP + phosphate + H(+)</text>
        <dbReference type="Rhea" id="RHEA:13065"/>
        <dbReference type="ChEBI" id="CHEBI:15377"/>
        <dbReference type="ChEBI" id="CHEBI:15378"/>
        <dbReference type="ChEBI" id="CHEBI:30616"/>
        <dbReference type="ChEBI" id="CHEBI:43474"/>
        <dbReference type="ChEBI" id="CHEBI:456216"/>
        <dbReference type="EC" id="3.6.4.13"/>
    </reaction>
</comment>
<evidence type="ECO:0000256" key="2">
    <source>
        <dbReference type="ARBA" id="ARBA00022801"/>
    </source>
</evidence>
<dbReference type="GO" id="GO:0003724">
    <property type="term" value="F:RNA helicase activity"/>
    <property type="evidence" value="ECO:0007669"/>
    <property type="project" value="UniProtKB-EC"/>
</dbReference>
<evidence type="ECO:0000259" key="5">
    <source>
        <dbReference type="PROSITE" id="PS51192"/>
    </source>
</evidence>
<keyword evidence="3" id="KW-0547">Nucleotide-binding</keyword>
<dbReference type="EMBL" id="HG994583">
    <property type="protein sequence ID" value="CAF2917696.1"/>
    <property type="molecule type" value="Genomic_DNA"/>
</dbReference>
<keyword evidence="2 6" id="KW-0378">Hydrolase</keyword>
<feature type="domain" description="Helicase ATP-binding" evidence="5">
    <location>
        <begin position="27"/>
        <end position="139"/>
    </location>
</feature>
<dbReference type="InterPro" id="IPR027417">
    <property type="entry name" value="P-loop_NTPase"/>
</dbReference>
<evidence type="ECO:0000256" key="4">
    <source>
        <dbReference type="ARBA" id="ARBA00047984"/>
    </source>
</evidence>
<sequence>MKLIKEIDPMLKQRRALPIFGAKPRFLEEVRRSNTVILLGETGSGKTTQIPQFLHEARLDSEGLIGITQPRRVAAISVSKRVAQEMNVSLGTLVGYKVRFEQVAEPNSITKILFQTDGMLLREAMLDPNLKKVFMDHFG</sequence>
<keyword evidence="3" id="KW-0067">ATP-binding</keyword>
<dbReference type="GO" id="GO:0005730">
    <property type="term" value="C:nucleolus"/>
    <property type="evidence" value="ECO:0007669"/>
    <property type="project" value="TreeGrafter"/>
</dbReference>
<dbReference type="PANTHER" id="PTHR18934:SF118">
    <property type="entry name" value="ATP-DEPENDENT RNA HELICASE DHX33"/>
    <property type="match status" value="1"/>
</dbReference>
<dbReference type="GO" id="GO:0016787">
    <property type="term" value="F:hydrolase activity"/>
    <property type="evidence" value="ECO:0007669"/>
    <property type="project" value="UniProtKB-KW"/>
</dbReference>
<reference evidence="6" key="1">
    <citation type="submission" date="2021-02" db="EMBL/GenBank/DDBJ databases">
        <authorList>
            <person name="Bekaert M."/>
        </authorList>
    </citation>
    <scope>NUCLEOTIDE SEQUENCE</scope>
    <source>
        <strain evidence="6">IoA-00</strain>
    </source>
</reference>
<gene>
    <name evidence="6" type="ORF">LSAA_9028</name>
</gene>
<evidence type="ECO:0000313" key="6">
    <source>
        <dbReference type="EMBL" id="CAF2917696.1"/>
    </source>
</evidence>
<organism evidence="6 7">
    <name type="scientific">Lepeophtheirus salmonis</name>
    <name type="common">Salmon louse</name>
    <name type="synonym">Caligus salmonis</name>
    <dbReference type="NCBI Taxonomy" id="72036"/>
    <lineage>
        <taxon>Eukaryota</taxon>
        <taxon>Metazoa</taxon>
        <taxon>Ecdysozoa</taxon>
        <taxon>Arthropoda</taxon>
        <taxon>Crustacea</taxon>
        <taxon>Multicrustacea</taxon>
        <taxon>Hexanauplia</taxon>
        <taxon>Copepoda</taxon>
        <taxon>Siphonostomatoida</taxon>
        <taxon>Caligidae</taxon>
        <taxon>Lepeophtheirus</taxon>
    </lineage>
</organism>
<dbReference type="Proteomes" id="UP000675881">
    <property type="component" value="Chromosome 4"/>
</dbReference>
<name>A0A7R8CSJ9_LEPSM</name>
<dbReference type="AlphaFoldDB" id="A0A7R8CSJ9"/>
<keyword evidence="7" id="KW-1185">Reference proteome</keyword>
<protein>
    <recommendedName>
        <fullName evidence="1">RNA helicase</fullName>
        <ecNumber evidence="1">3.6.4.13</ecNumber>
    </recommendedName>
</protein>
<dbReference type="SUPFAM" id="SSF52540">
    <property type="entry name" value="P-loop containing nucleoside triphosphate hydrolases"/>
    <property type="match status" value="1"/>
</dbReference>
<accession>A0A7R8CSJ9</accession>
<dbReference type="PROSITE" id="PS51192">
    <property type="entry name" value="HELICASE_ATP_BIND_1"/>
    <property type="match status" value="1"/>
</dbReference>
<dbReference type="GO" id="GO:0003725">
    <property type="term" value="F:double-stranded RNA binding"/>
    <property type="evidence" value="ECO:0007669"/>
    <property type="project" value="TreeGrafter"/>
</dbReference>
<keyword evidence="3" id="KW-0347">Helicase</keyword>
<proteinExistence type="predicted"/>
<evidence type="ECO:0000256" key="1">
    <source>
        <dbReference type="ARBA" id="ARBA00012552"/>
    </source>
</evidence>
<dbReference type="PANTHER" id="PTHR18934">
    <property type="entry name" value="ATP-DEPENDENT RNA HELICASE"/>
    <property type="match status" value="1"/>
</dbReference>
<dbReference type="OrthoDB" id="10253254at2759"/>